<dbReference type="EC" id="3.4.21.53" evidence="1"/>
<accession>A0A5D4T4G3</accession>
<dbReference type="GO" id="GO:0030163">
    <property type="term" value="P:protein catabolic process"/>
    <property type="evidence" value="ECO:0007669"/>
    <property type="project" value="InterPro"/>
</dbReference>
<evidence type="ECO:0000256" key="1">
    <source>
        <dbReference type="PROSITE-ProRule" id="PRU01122"/>
    </source>
</evidence>
<feature type="active site" evidence="1">
    <location>
        <position position="235"/>
    </location>
</feature>
<dbReference type="Pfam" id="PF05362">
    <property type="entry name" value="Lon_C"/>
    <property type="match status" value="1"/>
</dbReference>
<dbReference type="InterPro" id="IPR020568">
    <property type="entry name" value="Ribosomal_Su5_D2-typ_SF"/>
</dbReference>
<feature type="active site" evidence="1">
    <location>
        <position position="280"/>
    </location>
</feature>
<dbReference type="GO" id="GO:0006508">
    <property type="term" value="P:proteolysis"/>
    <property type="evidence" value="ECO:0007669"/>
    <property type="project" value="UniProtKB-KW"/>
</dbReference>
<keyword evidence="1" id="KW-0378">Hydrolase</keyword>
<protein>
    <recommendedName>
        <fullName evidence="1">endopeptidase La</fullName>
        <ecNumber evidence="1">3.4.21.53</ecNumber>
    </recommendedName>
</protein>
<evidence type="ECO:0000313" key="4">
    <source>
        <dbReference type="Proteomes" id="UP000322524"/>
    </source>
</evidence>
<evidence type="ECO:0000313" key="3">
    <source>
        <dbReference type="EMBL" id="TYS69548.1"/>
    </source>
</evidence>
<dbReference type="GO" id="GO:0005524">
    <property type="term" value="F:ATP binding"/>
    <property type="evidence" value="ECO:0007669"/>
    <property type="project" value="InterPro"/>
</dbReference>
<dbReference type="GO" id="GO:0004176">
    <property type="term" value="F:ATP-dependent peptidase activity"/>
    <property type="evidence" value="ECO:0007669"/>
    <property type="project" value="UniProtKB-UniRule"/>
</dbReference>
<feature type="domain" description="Lon proteolytic" evidence="2">
    <location>
        <begin position="232"/>
        <end position="336"/>
    </location>
</feature>
<dbReference type="EMBL" id="VTEV01000002">
    <property type="protein sequence ID" value="TYS69548.1"/>
    <property type="molecule type" value="Genomic_DNA"/>
</dbReference>
<evidence type="ECO:0000259" key="2">
    <source>
        <dbReference type="PROSITE" id="PS51786"/>
    </source>
</evidence>
<dbReference type="Proteomes" id="UP000322524">
    <property type="component" value="Unassembled WGS sequence"/>
</dbReference>
<name>A0A5D4T4G3_9BACI</name>
<dbReference type="PROSITE" id="PS51786">
    <property type="entry name" value="LON_PROTEOLYTIC"/>
    <property type="match status" value="1"/>
</dbReference>
<reference evidence="3 4" key="1">
    <citation type="submission" date="2019-08" db="EMBL/GenBank/DDBJ databases">
        <title>Bacillus genomes from the desert of Cuatro Cienegas, Coahuila.</title>
        <authorList>
            <person name="Olmedo-Alvarez G."/>
        </authorList>
    </citation>
    <scope>NUCLEOTIDE SEQUENCE [LARGE SCALE GENOMIC DNA]</scope>
    <source>
        <strain evidence="3 4">CH28_1T</strain>
    </source>
</reference>
<dbReference type="InterPro" id="IPR036034">
    <property type="entry name" value="PDZ_sf"/>
</dbReference>
<comment type="catalytic activity">
    <reaction evidence="1">
        <text>Hydrolysis of proteins in presence of ATP.</text>
        <dbReference type="EC" id="3.4.21.53"/>
    </reaction>
</comment>
<dbReference type="GO" id="GO:0004252">
    <property type="term" value="F:serine-type endopeptidase activity"/>
    <property type="evidence" value="ECO:0007669"/>
    <property type="project" value="UniProtKB-UniRule"/>
</dbReference>
<dbReference type="RefSeq" id="WP_148987126.1">
    <property type="nucleotide sequence ID" value="NZ_VTEV01000002.1"/>
</dbReference>
<dbReference type="SUPFAM" id="SSF50156">
    <property type="entry name" value="PDZ domain-like"/>
    <property type="match status" value="1"/>
</dbReference>
<dbReference type="InterPro" id="IPR014721">
    <property type="entry name" value="Ribsml_uS5_D2-typ_fold_subgr"/>
</dbReference>
<keyword evidence="1" id="KW-0720">Serine protease</keyword>
<comment type="similarity">
    <text evidence="1">Belongs to the peptidase S16 family.</text>
</comment>
<proteinExistence type="inferred from homology"/>
<dbReference type="AlphaFoldDB" id="A0A5D4T4G3"/>
<dbReference type="SUPFAM" id="SSF54211">
    <property type="entry name" value="Ribosomal protein S5 domain 2-like"/>
    <property type="match status" value="1"/>
</dbReference>
<dbReference type="STRING" id="79883.GCA_001636495_00738"/>
<organism evidence="3 4">
    <name type="scientific">Sutcliffiella horikoshii</name>
    <dbReference type="NCBI Taxonomy" id="79883"/>
    <lineage>
        <taxon>Bacteria</taxon>
        <taxon>Bacillati</taxon>
        <taxon>Bacillota</taxon>
        <taxon>Bacilli</taxon>
        <taxon>Bacillales</taxon>
        <taxon>Bacillaceae</taxon>
        <taxon>Sutcliffiella</taxon>
    </lineage>
</organism>
<dbReference type="InterPro" id="IPR027065">
    <property type="entry name" value="Lon_Prtase"/>
</dbReference>
<comment type="caution">
    <text evidence="3">The sequence shown here is derived from an EMBL/GenBank/DDBJ whole genome shotgun (WGS) entry which is preliminary data.</text>
</comment>
<dbReference type="Gene3D" id="3.30.230.10">
    <property type="match status" value="1"/>
</dbReference>
<keyword evidence="1" id="KW-0645">Protease</keyword>
<sequence>MKRRAPWIIVIALLVIIGSGVVPTGYDVLFAGNPFNLDEFVQYEGGSELDGDLGMTYVASLQNSKWPLMVLTHLFEEGVEIVPSVFGQQDMDYEELDYQNNQMMEQSKIKAEYIARGILGEDPKLELLGFYPVFYLPDWKDKEAVKVTDLLVGIDGEKLESYDHLDQLIVEKESGETLTLSLIREGQEIEVEVSTYPHKDYYGNTVLGVFFEEVFDSSKDENIKWKKIENLGGPSAGLMITLTLLDKMMDDSLLKGNAVAGTGTITIDGEVGPIGGVKQKVIGAANAGFDYFIVPVDDEWEKNESIARKTISEEGLDIELIPVGTIEDAVNALERLPEKKGRE</sequence>
<dbReference type="OrthoDB" id="2195098at2"/>
<gene>
    <name evidence="3" type="ORF">FZC76_04750</name>
</gene>
<dbReference type="InterPro" id="IPR008269">
    <property type="entry name" value="Lon_proteolytic"/>
</dbReference>
<dbReference type="PANTHER" id="PTHR10046">
    <property type="entry name" value="ATP DEPENDENT LON PROTEASE FAMILY MEMBER"/>
    <property type="match status" value="1"/>
</dbReference>
<dbReference type="Gene3D" id="2.30.42.10">
    <property type="match status" value="1"/>
</dbReference>